<dbReference type="PROSITE" id="PS01000">
    <property type="entry name" value="SDH_CYT_1"/>
    <property type="match status" value="1"/>
</dbReference>
<dbReference type="PANTHER" id="PTHR10978:SF5">
    <property type="entry name" value="SUCCINATE DEHYDROGENASE CYTOCHROME B560 SUBUNIT, MITOCHONDRIAL"/>
    <property type="match status" value="1"/>
</dbReference>
<keyword evidence="8 13" id="KW-1133">Transmembrane helix</keyword>
<dbReference type="NCBIfam" id="TIGR02970">
    <property type="entry name" value="succ_dehyd_cytB"/>
    <property type="match status" value="1"/>
</dbReference>
<dbReference type="RefSeq" id="WP_037405781.1">
    <property type="nucleotide sequence ID" value="NZ_CAJZCB010000002.1"/>
</dbReference>
<dbReference type="GO" id="GO:0046872">
    <property type="term" value="F:metal ion binding"/>
    <property type="evidence" value="ECO:0007669"/>
    <property type="project" value="UniProtKB-KW"/>
</dbReference>
<dbReference type="Gene3D" id="1.20.1300.10">
    <property type="entry name" value="Fumarate reductase/succinate dehydrogenase, transmembrane subunit"/>
    <property type="match status" value="1"/>
</dbReference>
<dbReference type="PIRSF" id="PIRSF000178">
    <property type="entry name" value="SDH_cyt_b560"/>
    <property type="match status" value="1"/>
</dbReference>
<dbReference type="GO" id="GO:0005886">
    <property type="term" value="C:plasma membrane"/>
    <property type="evidence" value="ECO:0007669"/>
    <property type="project" value="TreeGrafter"/>
</dbReference>
<comment type="subcellular location">
    <subcellularLocation>
        <location evidence="2">Membrane</location>
        <topology evidence="2">Multi-pass membrane protein</topology>
    </subcellularLocation>
</comment>
<keyword evidence="5 12" id="KW-0349">Heme</keyword>
<evidence type="ECO:0000256" key="12">
    <source>
        <dbReference type="PIRSR" id="PIRSR000178-1"/>
    </source>
</evidence>
<dbReference type="AlphaFoldDB" id="A0A066TQ67"/>
<evidence type="ECO:0000256" key="7">
    <source>
        <dbReference type="ARBA" id="ARBA00022723"/>
    </source>
</evidence>
<evidence type="ECO:0000256" key="10">
    <source>
        <dbReference type="ARBA" id="ARBA00023136"/>
    </source>
</evidence>
<keyword evidence="15" id="KW-1185">Reference proteome</keyword>
<dbReference type="OrthoDB" id="9799441at2"/>
<comment type="similarity">
    <text evidence="3">Belongs to the cytochrome b560 family.</text>
</comment>
<dbReference type="InterPro" id="IPR034804">
    <property type="entry name" value="SQR/QFR_C/D"/>
</dbReference>
<evidence type="ECO:0000256" key="4">
    <source>
        <dbReference type="ARBA" id="ARBA00020076"/>
    </source>
</evidence>
<proteinExistence type="inferred from homology"/>
<evidence type="ECO:0000256" key="9">
    <source>
        <dbReference type="ARBA" id="ARBA00023004"/>
    </source>
</evidence>
<evidence type="ECO:0000256" key="13">
    <source>
        <dbReference type="SAM" id="Phobius"/>
    </source>
</evidence>
<sequence>MQNERPVYLDIHKIRLPIPGIVSIFHRFSGVVLFICIPLLLWLFSGTLSHESAFNTYHALMQHPLVRCILFVLLLAYVYHSLAGVRFLLLDIHKGTELNTARTSAKAVVVCAIVLTVIIYGACWLL</sequence>
<evidence type="ECO:0000313" key="15">
    <source>
        <dbReference type="Proteomes" id="UP000027170"/>
    </source>
</evidence>
<dbReference type="InterPro" id="IPR000701">
    <property type="entry name" value="SuccDH_FuR_B_TM-su"/>
</dbReference>
<feature type="transmembrane region" description="Helical" evidence="13">
    <location>
        <begin position="107"/>
        <end position="125"/>
    </location>
</feature>
<protein>
    <recommendedName>
        <fullName evidence="4">Succinate dehydrogenase cytochrome b556 subunit</fullName>
    </recommendedName>
</protein>
<dbReference type="CDD" id="cd03499">
    <property type="entry name" value="SQR_TypeC_SdhC"/>
    <property type="match status" value="1"/>
</dbReference>
<feature type="transmembrane region" description="Helical" evidence="13">
    <location>
        <begin position="65"/>
        <end position="87"/>
    </location>
</feature>
<evidence type="ECO:0000256" key="8">
    <source>
        <dbReference type="ARBA" id="ARBA00022989"/>
    </source>
</evidence>
<dbReference type="eggNOG" id="COG2009">
    <property type="taxonomic scope" value="Bacteria"/>
</dbReference>
<dbReference type="EMBL" id="JFZV01000011">
    <property type="protein sequence ID" value="KDN14069.1"/>
    <property type="molecule type" value="Genomic_DNA"/>
</dbReference>
<dbReference type="GeneID" id="75156630"/>
<dbReference type="InterPro" id="IPR018495">
    <property type="entry name" value="Succ_DH_cyt_bsu_CS"/>
</dbReference>
<dbReference type="SUPFAM" id="SSF81343">
    <property type="entry name" value="Fumarate reductase respiratory complex transmembrane subunits"/>
    <property type="match status" value="1"/>
</dbReference>
<dbReference type="Pfam" id="PF01127">
    <property type="entry name" value="Sdh_cyt"/>
    <property type="match status" value="1"/>
</dbReference>
<organism evidence="14 15">
    <name type="scientific">Snodgrassella communis</name>
    <dbReference type="NCBI Taxonomy" id="2946699"/>
    <lineage>
        <taxon>Bacteria</taxon>
        <taxon>Pseudomonadati</taxon>
        <taxon>Pseudomonadota</taxon>
        <taxon>Betaproteobacteria</taxon>
        <taxon>Neisseriales</taxon>
        <taxon>Neisseriaceae</taxon>
        <taxon>Snodgrassella</taxon>
    </lineage>
</organism>
<keyword evidence="9 12" id="KW-0408">Iron</keyword>
<feature type="binding site" description="axial binding residue" evidence="12">
    <location>
        <position position="80"/>
    </location>
    <ligand>
        <name>heme</name>
        <dbReference type="ChEBI" id="CHEBI:30413"/>
        <note>ligand shared with second transmembrane subunit</note>
    </ligand>
    <ligandPart>
        <name>Fe</name>
        <dbReference type="ChEBI" id="CHEBI:18248"/>
    </ligandPart>
</feature>
<evidence type="ECO:0000256" key="3">
    <source>
        <dbReference type="ARBA" id="ARBA00007244"/>
    </source>
</evidence>
<keyword evidence="7 12" id="KW-0479">Metal-binding</keyword>
<feature type="transmembrane region" description="Helical" evidence="13">
    <location>
        <begin position="24"/>
        <end position="44"/>
    </location>
</feature>
<dbReference type="GO" id="GO:0006099">
    <property type="term" value="P:tricarboxylic acid cycle"/>
    <property type="evidence" value="ECO:0007669"/>
    <property type="project" value="InterPro"/>
</dbReference>
<evidence type="ECO:0000256" key="5">
    <source>
        <dbReference type="ARBA" id="ARBA00022617"/>
    </source>
</evidence>
<dbReference type="GO" id="GO:0009055">
    <property type="term" value="F:electron transfer activity"/>
    <property type="evidence" value="ECO:0007669"/>
    <property type="project" value="InterPro"/>
</dbReference>
<comment type="function">
    <text evidence="1">Membrane-anchoring subunit of succinate dehydrogenase (SDH).</text>
</comment>
<dbReference type="InterPro" id="IPR014314">
    <property type="entry name" value="Succ_DH_cytb556"/>
</dbReference>
<dbReference type="Proteomes" id="UP000027170">
    <property type="component" value="Unassembled WGS sequence"/>
</dbReference>
<dbReference type="PANTHER" id="PTHR10978">
    <property type="entry name" value="SUCCINATE DEHYDROGENASE CYTOCHROME B560 SUBUNIT"/>
    <property type="match status" value="1"/>
</dbReference>
<accession>A0A066TQ67</accession>
<comment type="caution">
    <text evidence="14">The sequence shown here is derived from an EMBL/GenBank/DDBJ whole genome shotgun (WGS) entry which is preliminary data.</text>
</comment>
<comment type="cofactor">
    <cofactor evidence="12">
        <name>heme</name>
        <dbReference type="ChEBI" id="CHEBI:30413"/>
    </cofactor>
    <text evidence="12">The heme is bound between the two transmembrane subunits.</text>
</comment>
<keyword evidence="6 13" id="KW-0812">Transmembrane</keyword>
<evidence type="ECO:0000256" key="11">
    <source>
        <dbReference type="ARBA" id="ARBA00025912"/>
    </source>
</evidence>
<reference evidence="14 15" key="1">
    <citation type="submission" date="2014-03" db="EMBL/GenBank/DDBJ databases">
        <title>The genomes of two eusocial bee gut symbionts.</title>
        <authorList>
            <person name="Kwong W.K."/>
            <person name="Engel P."/>
            <person name="Koch H."/>
            <person name="Moran N.A."/>
        </authorList>
    </citation>
    <scope>NUCLEOTIDE SEQUENCE [LARGE SCALE GENOMIC DNA]</scope>
    <source>
        <strain evidence="15">wkB29</strain>
    </source>
</reference>
<gene>
    <name evidence="14" type="ORF">SALWKB29_1859</name>
</gene>
<evidence type="ECO:0000256" key="1">
    <source>
        <dbReference type="ARBA" id="ARBA00004050"/>
    </source>
</evidence>
<comment type="subunit">
    <text evidence="11">Part of an enzyme complex containing four subunits: a flavoprotein, an iron-sulfur protein, plus two membrane-anchoring proteins, SdhC and SdhD. The complex can form homotrimers.</text>
</comment>
<evidence type="ECO:0000313" key="14">
    <source>
        <dbReference type="EMBL" id="KDN14069.1"/>
    </source>
</evidence>
<evidence type="ECO:0000256" key="2">
    <source>
        <dbReference type="ARBA" id="ARBA00004141"/>
    </source>
</evidence>
<name>A0A066TQ67_9NEIS</name>
<keyword evidence="10 13" id="KW-0472">Membrane</keyword>
<evidence type="ECO:0000256" key="6">
    <source>
        <dbReference type="ARBA" id="ARBA00022692"/>
    </source>
</evidence>